<dbReference type="GO" id="GO:0005634">
    <property type="term" value="C:nucleus"/>
    <property type="evidence" value="ECO:0007669"/>
    <property type="project" value="UniProtKB-SubCell"/>
</dbReference>
<gene>
    <name evidence="7" type="primary">ctp1</name>
    <name evidence="7" type="ORF">SOMG_04484</name>
</gene>
<dbReference type="KEGG" id="som:SOMG_04484"/>
<feature type="region of interest" description="Disordered" evidence="5">
    <location>
        <begin position="51"/>
        <end position="164"/>
    </location>
</feature>
<feature type="compositionally biased region" description="Polar residues" evidence="5">
    <location>
        <begin position="151"/>
        <end position="160"/>
    </location>
</feature>
<evidence type="ECO:0000256" key="2">
    <source>
        <dbReference type="ARBA" id="ARBA00022763"/>
    </source>
</evidence>
<dbReference type="RefSeq" id="XP_056039294.1">
    <property type="nucleotide sequence ID" value="XM_056183268.1"/>
</dbReference>
<feature type="compositionally biased region" description="Polar residues" evidence="5">
    <location>
        <begin position="62"/>
        <end position="89"/>
    </location>
</feature>
<accession>A0AAE9WHT3</accession>
<feature type="region of interest" description="Disordered" evidence="5">
    <location>
        <begin position="182"/>
        <end position="213"/>
    </location>
</feature>
<dbReference type="Proteomes" id="UP001212411">
    <property type="component" value="Chromosome 3"/>
</dbReference>
<feature type="coiled-coil region" evidence="4">
    <location>
        <begin position="17"/>
        <end position="44"/>
    </location>
</feature>
<sequence>MTTEQTSLTHRHWSSLYHELGNAIERLEEENLQLKTELTYEKKIRVQVEQELANERSEKKTLPSTNSPRKSTAQGVSSVPSLPNSQASTTEEEDEIPGSETAEEDFKDHEVPKQEPMSPKLPLQADVKPEHTKNASFPIFKDEPNEDAMLSSENSYQSSPGEARLQARAPEDMALLRETQPLAPVDVNSLPRFPVPKQPEFGSKKETNQDEFDDVIRGKKRKLLPAFDCPDCQKFYKLHGPLKDTGIALAWNDENRKPNGLPHTCPHNTLVQKVGRHRRMAPPKKIPDGFWESDFID</sequence>
<evidence type="ECO:0000259" key="6">
    <source>
        <dbReference type="Pfam" id="PF08573"/>
    </source>
</evidence>
<evidence type="ECO:0000256" key="1">
    <source>
        <dbReference type="ARBA" id="ARBA00004123"/>
    </source>
</evidence>
<proteinExistence type="predicted"/>
<name>A0AAE9WHT3_9SCHI</name>
<keyword evidence="7" id="KW-0378">Hydrolase</keyword>
<keyword evidence="2" id="KW-0227">DNA damage</keyword>
<keyword evidence="7" id="KW-0540">Nuclease</keyword>
<dbReference type="AlphaFoldDB" id="A0AAE9WHT3"/>
<feature type="compositionally biased region" description="Basic and acidic residues" evidence="5">
    <location>
        <begin position="104"/>
        <end position="113"/>
    </location>
</feature>
<keyword evidence="8" id="KW-1185">Reference proteome</keyword>
<evidence type="ECO:0000256" key="3">
    <source>
        <dbReference type="ARBA" id="ARBA00023242"/>
    </source>
</evidence>
<organism evidence="7 8">
    <name type="scientific">Schizosaccharomyces osmophilus</name>
    <dbReference type="NCBI Taxonomy" id="2545709"/>
    <lineage>
        <taxon>Eukaryota</taxon>
        <taxon>Fungi</taxon>
        <taxon>Dikarya</taxon>
        <taxon>Ascomycota</taxon>
        <taxon>Taphrinomycotina</taxon>
        <taxon>Schizosaccharomycetes</taxon>
        <taxon>Schizosaccharomycetales</taxon>
        <taxon>Schizosaccharomycetaceae</taxon>
        <taxon>Schizosaccharomyces</taxon>
    </lineage>
</organism>
<comment type="subcellular location">
    <subcellularLocation>
        <location evidence="1">Nucleus</location>
    </subcellularLocation>
</comment>
<dbReference type="GeneID" id="80877957"/>
<keyword evidence="3" id="KW-0539">Nucleus</keyword>
<feature type="compositionally biased region" description="Basic and acidic residues" evidence="5">
    <location>
        <begin position="51"/>
        <end position="61"/>
    </location>
</feature>
<evidence type="ECO:0000256" key="5">
    <source>
        <dbReference type="SAM" id="MobiDB-lite"/>
    </source>
</evidence>
<keyword evidence="7" id="KW-0255">Endonuclease</keyword>
<reference evidence="7 8" key="1">
    <citation type="journal article" date="2023" name="G3 (Bethesda)">
        <title>A high-quality reference genome for the fission yeast Schizosaccharomyces osmophilus.</title>
        <authorList>
            <person name="Jia G.S."/>
            <person name="Zhang W.C."/>
            <person name="Liang Y."/>
            <person name="Liu X.H."/>
            <person name="Rhind N."/>
            <person name="Pidoux A."/>
            <person name="Brysch-Herzberg M."/>
            <person name="Du L.L."/>
        </authorList>
    </citation>
    <scope>NUCLEOTIDE SEQUENCE [LARGE SCALE GENOMIC DNA]</scope>
    <source>
        <strain evidence="7 8">CBS 15793</strain>
    </source>
</reference>
<dbReference type="Pfam" id="PF08573">
    <property type="entry name" value="SAE2"/>
    <property type="match status" value="1"/>
</dbReference>
<keyword evidence="4" id="KW-0175">Coiled coil</keyword>
<dbReference type="GO" id="GO:0004519">
    <property type="term" value="F:endonuclease activity"/>
    <property type="evidence" value="ECO:0007669"/>
    <property type="project" value="UniProtKB-KW"/>
</dbReference>
<evidence type="ECO:0000313" key="7">
    <source>
        <dbReference type="EMBL" id="WBW75051.1"/>
    </source>
</evidence>
<evidence type="ECO:0000256" key="4">
    <source>
        <dbReference type="SAM" id="Coils"/>
    </source>
</evidence>
<dbReference type="InterPro" id="IPR013882">
    <property type="entry name" value="Ctp1_C"/>
</dbReference>
<dbReference type="EMBL" id="CP115613">
    <property type="protein sequence ID" value="WBW75051.1"/>
    <property type="molecule type" value="Genomic_DNA"/>
</dbReference>
<dbReference type="GO" id="GO:0006281">
    <property type="term" value="P:DNA repair"/>
    <property type="evidence" value="ECO:0007669"/>
    <property type="project" value="InterPro"/>
</dbReference>
<feature type="domain" description="DNA endonuclease activator Ctp1 C-terminal" evidence="6">
    <location>
        <begin position="211"/>
        <end position="295"/>
    </location>
</feature>
<evidence type="ECO:0000313" key="8">
    <source>
        <dbReference type="Proteomes" id="UP001212411"/>
    </source>
</evidence>
<feature type="compositionally biased region" description="Acidic residues" evidence="5">
    <location>
        <begin position="90"/>
        <end position="103"/>
    </location>
</feature>
<protein>
    <submittedName>
        <fullName evidence="7">Endonuclease activator Ctp1</fullName>
    </submittedName>
</protein>